<comment type="similarity">
    <text evidence="2">Belongs to the BCCT transporter (TC 2.A.15) family.</text>
</comment>
<comment type="caution">
    <text evidence="9">The sequence shown here is derived from an EMBL/GenBank/DDBJ whole genome shotgun (WGS) entry which is preliminary data.</text>
</comment>
<evidence type="ECO:0000256" key="2">
    <source>
        <dbReference type="ARBA" id="ARBA00005658"/>
    </source>
</evidence>
<evidence type="ECO:0000256" key="1">
    <source>
        <dbReference type="ARBA" id="ARBA00004651"/>
    </source>
</evidence>
<proteinExistence type="inferred from homology"/>
<feature type="transmembrane region" description="Helical" evidence="8">
    <location>
        <begin position="12"/>
        <end position="31"/>
    </location>
</feature>
<sequence length="97" mass="11427">MKQTKKKKHVSLVFWISLLLCSLFVLVGAIFPKQMEETTQSITTWIGQNFSWYYLLLLLAIFLICVYLLFSRYSQITLGEEGEEPEFSLKSWFAMLF</sequence>
<evidence type="ECO:0000256" key="3">
    <source>
        <dbReference type="ARBA" id="ARBA00022448"/>
    </source>
</evidence>
<protein>
    <submittedName>
        <fullName evidence="9">Choline transporter</fullName>
    </submittedName>
</protein>
<dbReference type="EMBL" id="QEIV01001201">
    <property type="protein sequence ID" value="PWZ97565.1"/>
    <property type="molecule type" value="Genomic_DNA"/>
</dbReference>
<evidence type="ECO:0000256" key="4">
    <source>
        <dbReference type="ARBA" id="ARBA00022475"/>
    </source>
</evidence>
<keyword evidence="7 8" id="KW-0472">Membrane</keyword>
<reference evidence="9 10" key="1">
    <citation type="journal article" date="2018" name="Vet. Microbiol.">
        <title>Clonal diversity and geographic distribution of methicillin-resistant Staphylococcus pseudintermedius from Australian animals: Discovery of novel sequence types.</title>
        <authorList>
            <person name="Worthing K.A."/>
            <person name="Abraham S."/>
            <person name="Coombs G.W."/>
            <person name="Pang S."/>
            <person name="Saputra S."/>
            <person name="Jordan D."/>
            <person name="Trott D.J."/>
            <person name="Norris J.M."/>
        </authorList>
    </citation>
    <scope>NUCLEOTIDE SEQUENCE [LARGE SCALE GENOMIC DNA]</scope>
    <source>
        <strain evidence="9 10">ST71 3</strain>
    </source>
</reference>
<dbReference type="Proteomes" id="UP000246351">
    <property type="component" value="Unassembled WGS sequence"/>
</dbReference>
<evidence type="ECO:0000256" key="6">
    <source>
        <dbReference type="ARBA" id="ARBA00022989"/>
    </source>
</evidence>
<dbReference type="GO" id="GO:0022857">
    <property type="term" value="F:transmembrane transporter activity"/>
    <property type="evidence" value="ECO:0007669"/>
    <property type="project" value="InterPro"/>
</dbReference>
<evidence type="ECO:0000256" key="7">
    <source>
        <dbReference type="ARBA" id="ARBA00023136"/>
    </source>
</evidence>
<name>A0A317Z648_STAPS</name>
<dbReference type="InterPro" id="IPR000060">
    <property type="entry name" value="BCCT_transptr"/>
</dbReference>
<gene>
    <name evidence="9" type="ORF">DD924_12195</name>
</gene>
<evidence type="ECO:0000313" key="10">
    <source>
        <dbReference type="Proteomes" id="UP000246351"/>
    </source>
</evidence>
<dbReference type="GO" id="GO:0005886">
    <property type="term" value="C:plasma membrane"/>
    <property type="evidence" value="ECO:0007669"/>
    <property type="project" value="UniProtKB-SubCell"/>
</dbReference>
<keyword evidence="3" id="KW-0813">Transport</keyword>
<keyword evidence="5 8" id="KW-0812">Transmembrane</keyword>
<dbReference type="PANTHER" id="PTHR30047:SF7">
    <property type="entry name" value="HIGH-AFFINITY CHOLINE TRANSPORT PROTEIN"/>
    <property type="match status" value="1"/>
</dbReference>
<feature type="transmembrane region" description="Helical" evidence="8">
    <location>
        <begin position="51"/>
        <end position="70"/>
    </location>
</feature>
<evidence type="ECO:0000256" key="8">
    <source>
        <dbReference type="SAM" id="Phobius"/>
    </source>
</evidence>
<dbReference type="Pfam" id="PF02028">
    <property type="entry name" value="BCCT"/>
    <property type="match status" value="1"/>
</dbReference>
<feature type="non-terminal residue" evidence="9">
    <location>
        <position position="97"/>
    </location>
</feature>
<keyword evidence="6 8" id="KW-1133">Transmembrane helix</keyword>
<keyword evidence="4" id="KW-1003">Cell membrane</keyword>
<dbReference type="RefSeq" id="WP_181393811.1">
    <property type="nucleotide sequence ID" value="NZ_QEJG01000128.1"/>
</dbReference>
<dbReference type="AlphaFoldDB" id="A0A317Z648"/>
<comment type="subcellular location">
    <subcellularLocation>
        <location evidence="1">Cell membrane</location>
        <topology evidence="1">Multi-pass membrane protein</topology>
    </subcellularLocation>
</comment>
<organism evidence="9 10">
    <name type="scientific">Staphylococcus pseudintermedius</name>
    <dbReference type="NCBI Taxonomy" id="283734"/>
    <lineage>
        <taxon>Bacteria</taxon>
        <taxon>Bacillati</taxon>
        <taxon>Bacillota</taxon>
        <taxon>Bacilli</taxon>
        <taxon>Bacillales</taxon>
        <taxon>Staphylococcaceae</taxon>
        <taxon>Staphylococcus</taxon>
        <taxon>Staphylococcus intermedius group</taxon>
    </lineage>
</organism>
<dbReference type="PANTHER" id="PTHR30047">
    <property type="entry name" value="HIGH-AFFINITY CHOLINE TRANSPORT PROTEIN-RELATED"/>
    <property type="match status" value="1"/>
</dbReference>
<evidence type="ECO:0000313" key="9">
    <source>
        <dbReference type="EMBL" id="PWZ97565.1"/>
    </source>
</evidence>
<evidence type="ECO:0000256" key="5">
    <source>
        <dbReference type="ARBA" id="ARBA00022692"/>
    </source>
</evidence>
<accession>A0A317Z648</accession>